<dbReference type="NCBIfam" id="NF002085">
    <property type="entry name" value="PRK00915.1-2"/>
    <property type="match status" value="1"/>
</dbReference>
<dbReference type="InterPro" id="IPR002034">
    <property type="entry name" value="AIPM/Hcit_synth_CS"/>
</dbReference>
<dbReference type="Pfam" id="PF00682">
    <property type="entry name" value="HMGL-like"/>
    <property type="match status" value="1"/>
</dbReference>
<dbReference type="Pfam" id="PF22617">
    <property type="entry name" value="HCS_D2"/>
    <property type="match status" value="1"/>
</dbReference>
<dbReference type="NCBIfam" id="TIGR00973">
    <property type="entry name" value="leuA_bact"/>
    <property type="match status" value="1"/>
</dbReference>
<evidence type="ECO:0000313" key="14">
    <source>
        <dbReference type="Proteomes" id="UP000192731"/>
    </source>
</evidence>
<feature type="binding site" evidence="11">
    <location>
        <position position="13"/>
    </location>
    <ligand>
        <name>Mn(2+)</name>
        <dbReference type="ChEBI" id="CHEBI:29035"/>
    </ligand>
</feature>
<evidence type="ECO:0000256" key="5">
    <source>
        <dbReference type="ARBA" id="ARBA00022430"/>
    </source>
</evidence>
<sequence>MDNIFIFDTTLRDGEQSPGVTLNLKEKVAIAKQLAKLGVDCIEAGFPIASPGDFESVKAIAESVEGPEIAGLCRANKKDIDRAWEALKVAKKPRIHIFLATSPIHMKHKLNKTSEEVLKMAVEAVSYAKSFTENIEFSAEDAFRSEMNFLCEVVEAVIDAGATTVNIPDTVGYATPDEFGKFIKTIHEKVPNIDKAIISVHCHNDLGMATANSLAAMENGARQIEVAMNGIGERAGNAALEEVVMSIYTRRHYYNKKTNINLGEIYRTSKLVSHLSGMQIQPNKSVVGRNAFAHESGVHQDGVLKERETYEIMNPEMIGIHVNNIVLGKHSGRHAFKTQLKDLGYELEGEGLNSAFDRFKELCDRKKEISDEDLIALVDSEILKGPETYKFAFIHFSSGTNVTPTATIGVEVEGKLVEAAACAEGIVEATYAAINNIVKEEITLADYSINSVTSGKDAQGEVIVKALYKDKSFTGRGISVDVIEASARAYINAINKAINMTKVSEGK</sequence>
<dbReference type="Proteomes" id="UP000192731">
    <property type="component" value="Unassembled WGS sequence"/>
</dbReference>
<evidence type="ECO:0000256" key="2">
    <source>
        <dbReference type="ARBA" id="ARBA00009396"/>
    </source>
</evidence>
<dbReference type="GO" id="GO:0009098">
    <property type="term" value="P:L-leucine biosynthetic process"/>
    <property type="evidence" value="ECO:0007669"/>
    <property type="project" value="UniProtKB-UniRule"/>
</dbReference>
<evidence type="ECO:0000259" key="12">
    <source>
        <dbReference type="PROSITE" id="PS50991"/>
    </source>
</evidence>
<dbReference type="InterPro" id="IPR005671">
    <property type="entry name" value="LeuA_bact_synth"/>
</dbReference>
<dbReference type="PANTHER" id="PTHR10277">
    <property type="entry name" value="HOMOCITRATE SYNTHASE-RELATED"/>
    <property type="match status" value="1"/>
</dbReference>
<evidence type="ECO:0000256" key="10">
    <source>
        <dbReference type="ARBA" id="ARBA00023304"/>
    </source>
</evidence>
<comment type="subunit">
    <text evidence="11">Homodimer.</text>
</comment>
<gene>
    <name evidence="11" type="primary">leuA</name>
    <name evidence="13" type="ORF">SAMN00017405_2241</name>
</gene>
<dbReference type="PROSITE" id="PS50991">
    <property type="entry name" value="PYR_CT"/>
    <property type="match status" value="1"/>
</dbReference>
<organism evidence="13 14">
    <name type="scientific">Desulfonispora thiosulfatigenes DSM 11270</name>
    <dbReference type="NCBI Taxonomy" id="656914"/>
    <lineage>
        <taxon>Bacteria</taxon>
        <taxon>Bacillati</taxon>
        <taxon>Bacillota</taxon>
        <taxon>Clostridia</taxon>
        <taxon>Eubacteriales</taxon>
        <taxon>Peptococcaceae</taxon>
        <taxon>Desulfonispora</taxon>
    </lineage>
</organism>
<dbReference type="InterPro" id="IPR050073">
    <property type="entry name" value="2-IPM_HCS-like"/>
</dbReference>
<dbReference type="CDD" id="cd07940">
    <property type="entry name" value="DRE_TIM_IPMS"/>
    <property type="match status" value="1"/>
</dbReference>
<dbReference type="STRING" id="656914.SAMN00017405_2241"/>
<comment type="catalytic activity">
    <reaction evidence="11">
        <text>3-methyl-2-oxobutanoate + acetyl-CoA + H2O = (2S)-2-isopropylmalate + CoA + H(+)</text>
        <dbReference type="Rhea" id="RHEA:21524"/>
        <dbReference type="ChEBI" id="CHEBI:1178"/>
        <dbReference type="ChEBI" id="CHEBI:11851"/>
        <dbReference type="ChEBI" id="CHEBI:15377"/>
        <dbReference type="ChEBI" id="CHEBI:15378"/>
        <dbReference type="ChEBI" id="CHEBI:57287"/>
        <dbReference type="ChEBI" id="CHEBI:57288"/>
        <dbReference type="EC" id="2.3.3.13"/>
    </reaction>
</comment>
<dbReference type="InterPro" id="IPR000891">
    <property type="entry name" value="PYR_CT"/>
</dbReference>
<dbReference type="HAMAP" id="MF_01025">
    <property type="entry name" value="LeuA_type1"/>
    <property type="match status" value="1"/>
</dbReference>
<evidence type="ECO:0000256" key="4">
    <source>
        <dbReference type="ARBA" id="ARBA00018198"/>
    </source>
</evidence>
<feature type="domain" description="Pyruvate carboxyltransferase" evidence="12">
    <location>
        <begin position="4"/>
        <end position="266"/>
    </location>
</feature>
<comment type="function">
    <text evidence="11">Catalyzes the condensation of the acetyl group of acetyl-CoA with 3-methyl-2-oxobutanoate (2-ketoisovalerate) to form 3-carboxy-3-hydroxy-4-methylpentanoate (2-isopropylmalate).</text>
</comment>
<dbReference type="UniPathway" id="UPA00048">
    <property type="reaction ID" value="UER00070"/>
</dbReference>
<dbReference type="EMBL" id="FWWT01000019">
    <property type="protein sequence ID" value="SMB91759.1"/>
    <property type="molecule type" value="Genomic_DNA"/>
</dbReference>
<dbReference type="PROSITE" id="PS00815">
    <property type="entry name" value="AIPM_HOMOCIT_SYNTH_1"/>
    <property type="match status" value="1"/>
</dbReference>
<comment type="cofactor">
    <cofactor evidence="11">
        <name>Mn(2+)</name>
        <dbReference type="ChEBI" id="CHEBI:29035"/>
    </cofactor>
</comment>
<dbReference type="InterPro" id="IPR036230">
    <property type="entry name" value="LeuA_allosteric_dom_sf"/>
</dbReference>
<keyword evidence="9 11" id="KW-0464">Manganese</keyword>
<evidence type="ECO:0000256" key="7">
    <source>
        <dbReference type="ARBA" id="ARBA00022679"/>
    </source>
</evidence>
<dbReference type="GO" id="GO:0005737">
    <property type="term" value="C:cytoplasm"/>
    <property type="evidence" value="ECO:0007669"/>
    <property type="project" value="UniProtKB-UniRule"/>
</dbReference>
<keyword evidence="6 11" id="KW-0028">Amino-acid biosynthesis</keyword>
<feature type="binding site" evidence="11">
    <location>
        <position position="201"/>
    </location>
    <ligand>
        <name>Mn(2+)</name>
        <dbReference type="ChEBI" id="CHEBI:29035"/>
    </ligand>
</feature>
<dbReference type="InterPro" id="IPR054691">
    <property type="entry name" value="LeuA/HCS_post-cat"/>
</dbReference>
<dbReference type="PROSITE" id="PS00816">
    <property type="entry name" value="AIPM_HOMOCIT_SYNTH_2"/>
    <property type="match status" value="1"/>
</dbReference>
<accession>A0A1W1VED6</accession>
<dbReference type="FunFam" id="3.20.20.70:FF:000010">
    <property type="entry name" value="2-isopropylmalate synthase"/>
    <property type="match status" value="1"/>
</dbReference>
<dbReference type="GO" id="GO:0003852">
    <property type="term" value="F:2-isopropylmalate synthase activity"/>
    <property type="evidence" value="ECO:0007669"/>
    <property type="project" value="UniProtKB-UniRule"/>
</dbReference>
<keyword evidence="8 11" id="KW-0479">Metal-binding</keyword>
<dbReference type="GO" id="GO:0030145">
    <property type="term" value="F:manganese ion binding"/>
    <property type="evidence" value="ECO:0007669"/>
    <property type="project" value="UniProtKB-UniRule"/>
</dbReference>
<feature type="region of interest" description="Regulatory domain" evidence="11">
    <location>
        <begin position="390"/>
        <end position="507"/>
    </location>
</feature>
<protein>
    <recommendedName>
        <fullName evidence="4 11">2-isopropylmalate synthase</fullName>
        <ecNumber evidence="3 11">2.3.3.13</ecNumber>
    </recommendedName>
    <alternativeName>
        <fullName evidence="11">Alpha-IPM synthase</fullName>
    </alternativeName>
    <alternativeName>
        <fullName evidence="11">Alpha-isopropylmalate synthase</fullName>
    </alternativeName>
</protein>
<dbReference type="NCBIfam" id="NF002088">
    <property type="entry name" value="PRK00915.1-5"/>
    <property type="match status" value="1"/>
</dbReference>
<evidence type="ECO:0000256" key="6">
    <source>
        <dbReference type="ARBA" id="ARBA00022605"/>
    </source>
</evidence>
<keyword evidence="10 11" id="KW-0100">Branched-chain amino acid biosynthesis</keyword>
<feature type="binding site" evidence="11">
    <location>
        <position position="203"/>
    </location>
    <ligand>
        <name>Mn(2+)</name>
        <dbReference type="ChEBI" id="CHEBI:29035"/>
    </ligand>
</feature>
<dbReference type="PANTHER" id="PTHR10277:SF9">
    <property type="entry name" value="2-ISOPROPYLMALATE SYNTHASE 1, CHLOROPLASTIC-RELATED"/>
    <property type="match status" value="1"/>
</dbReference>
<evidence type="ECO:0000313" key="13">
    <source>
        <dbReference type="EMBL" id="SMB91759.1"/>
    </source>
</evidence>
<dbReference type="EC" id="2.3.3.13" evidence="3 11"/>
<keyword evidence="5 11" id="KW-0432">Leucine biosynthesis</keyword>
<dbReference type="RefSeq" id="WP_084053436.1">
    <property type="nucleotide sequence ID" value="NZ_FWWT01000019.1"/>
</dbReference>
<dbReference type="Gene3D" id="3.30.160.270">
    <property type="match status" value="1"/>
</dbReference>
<dbReference type="Pfam" id="PF08502">
    <property type="entry name" value="LeuA_dimer"/>
    <property type="match status" value="1"/>
</dbReference>
<proteinExistence type="inferred from homology"/>
<dbReference type="Gene3D" id="3.20.20.70">
    <property type="entry name" value="Aldolase class I"/>
    <property type="match status" value="1"/>
</dbReference>
<dbReference type="InterPro" id="IPR013785">
    <property type="entry name" value="Aldolase_TIM"/>
</dbReference>
<dbReference type="GO" id="GO:0003985">
    <property type="term" value="F:acetyl-CoA C-acetyltransferase activity"/>
    <property type="evidence" value="ECO:0007669"/>
    <property type="project" value="UniProtKB-UniRule"/>
</dbReference>
<dbReference type="Gene3D" id="1.10.238.260">
    <property type="match status" value="1"/>
</dbReference>
<reference evidence="13 14" key="1">
    <citation type="submission" date="2017-04" db="EMBL/GenBank/DDBJ databases">
        <authorList>
            <person name="Afonso C.L."/>
            <person name="Miller P.J."/>
            <person name="Scott M.A."/>
            <person name="Spackman E."/>
            <person name="Goraichik I."/>
            <person name="Dimitrov K.M."/>
            <person name="Suarez D.L."/>
            <person name="Swayne D.E."/>
        </authorList>
    </citation>
    <scope>NUCLEOTIDE SEQUENCE [LARGE SCALE GENOMIC DNA]</scope>
    <source>
        <strain evidence="13 14">DSM 11270</strain>
    </source>
</reference>
<dbReference type="OrthoDB" id="9804858at2"/>
<evidence type="ECO:0000256" key="9">
    <source>
        <dbReference type="ARBA" id="ARBA00023211"/>
    </source>
</evidence>
<comment type="pathway">
    <text evidence="1 11">Amino-acid biosynthesis; L-leucine biosynthesis; L-leucine from 3-methyl-2-oxobutanoate: step 1/4.</text>
</comment>
<evidence type="ECO:0000256" key="3">
    <source>
        <dbReference type="ARBA" id="ARBA00012973"/>
    </source>
</evidence>
<dbReference type="SUPFAM" id="SSF51569">
    <property type="entry name" value="Aldolase"/>
    <property type="match status" value="1"/>
</dbReference>
<keyword evidence="7 11" id="KW-0808">Transferase</keyword>
<feature type="binding site" evidence="11">
    <location>
        <position position="237"/>
    </location>
    <ligand>
        <name>Mn(2+)</name>
        <dbReference type="ChEBI" id="CHEBI:29035"/>
    </ligand>
</feature>
<dbReference type="SMART" id="SM00917">
    <property type="entry name" value="LeuA_dimer"/>
    <property type="match status" value="1"/>
</dbReference>
<evidence type="ECO:0000256" key="1">
    <source>
        <dbReference type="ARBA" id="ARBA00004689"/>
    </source>
</evidence>
<dbReference type="AlphaFoldDB" id="A0A1W1VED6"/>
<evidence type="ECO:0000256" key="11">
    <source>
        <dbReference type="HAMAP-Rule" id="MF_01025"/>
    </source>
</evidence>
<dbReference type="SUPFAM" id="SSF110921">
    <property type="entry name" value="2-isopropylmalate synthase LeuA, allosteric (dimerisation) domain"/>
    <property type="match status" value="1"/>
</dbReference>
<name>A0A1W1VED6_DESTI</name>
<keyword evidence="11" id="KW-0963">Cytoplasm</keyword>
<evidence type="ECO:0000256" key="8">
    <source>
        <dbReference type="ARBA" id="ARBA00022723"/>
    </source>
</evidence>
<dbReference type="FunFam" id="1.10.238.260:FF:000001">
    <property type="entry name" value="2-isopropylmalate synthase"/>
    <property type="match status" value="1"/>
</dbReference>
<comment type="similarity">
    <text evidence="2 11">Belongs to the alpha-IPM synthase/homocitrate synthase family. LeuA type 1 subfamily.</text>
</comment>
<dbReference type="NCBIfam" id="NF002086">
    <property type="entry name" value="PRK00915.1-3"/>
    <property type="match status" value="1"/>
</dbReference>
<dbReference type="InterPro" id="IPR013709">
    <property type="entry name" value="2-isopropylmalate_synth_dimer"/>
</dbReference>
<keyword evidence="14" id="KW-1185">Reference proteome</keyword>